<dbReference type="InterPro" id="IPR007560">
    <property type="entry name" value="Restrct_endonuc_IV_Mrr"/>
</dbReference>
<dbReference type="Pfam" id="PF04471">
    <property type="entry name" value="Mrr_cat"/>
    <property type="match status" value="1"/>
</dbReference>
<gene>
    <name evidence="3" type="ORF">SLNSH_19320</name>
</gene>
<comment type="caution">
    <text evidence="3">The sequence shown here is derived from an EMBL/GenBank/DDBJ whole genome shotgun (WGS) entry which is preliminary data.</text>
</comment>
<keyword evidence="4" id="KW-1185">Reference proteome</keyword>
<dbReference type="SUPFAM" id="SSF52540">
    <property type="entry name" value="P-loop containing nucleoside triphosphate hydrolases"/>
    <property type="match status" value="1"/>
</dbReference>
<proteinExistence type="predicted"/>
<dbReference type="InterPro" id="IPR049052">
    <property type="entry name" value="nSTAND1"/>
</dbReference>
<dbReference type="InterPro" id="IPR011335">
    <property type="entry name" value="Restrct_endonuc-II-like"/>
</dbReference>
<dbReference type="InterPro" id="IPR027417">
    <property type="entry name" value="P-loop_NTPase"/>
</dbReference>
<feature type="domain" description="Novel STAND NTPase 1" evidence="2">
    <location>
        <begin position="250"/>
        <end position="491"/>
    </location>
</feature>
<evidence type="ECO:0000259" key="2">
    <source>
        <dbReference type="Pfam" id="PF20703"/>
    </source>
</evidence>
<evidence type="ECO:0000259" key="1">
    <source>
        <dbReference type="Pfam" id="PF04471"/>
    </source>
</evidence>
<dbReference type="Pfam" id="PF20703">
    <property type="entry name" value="nSTAND1"/>
    <property type="match status" value="1"/>
</dbReference>
<reference evidence="4" key="1">
    <citation type="submission" date="2018-03" db="EMBL/GenBank/DDBJ databases">
        <authorList>
            <person name="Sun L."/>
            <person name="Liu H."/>
            <person name="Chen W."/>
            <person name="Huang K."/>
            <person name="Liu W."/>
            <person name="Gao X."/>
        </authorList>
    </citation>
    <scope>NUCLEOTIDE SEQUENCE [LARGE SCALE GENOMIC DNA]</scope>
    <source>
        <strain evidence="4">SH9</strain>
    </source>
</reference>
<dbReference type="GO" id="GO:0003677">
    <property type="term" value="F:DNA binding"/>
    <property type="evidence" value="ECO:0007669"/>
    <property type="project" value="InterPro"/>
</dbReference>
<sequence length="912" mass="102725">MGFSYQIEVAVTRETSTTERGRILERFAQKLLHTQNYSVTENVRLTASEVDLLGKEKTTGETIFVECKAFRSNLSAEVLQKLLGNVHFKRYSSGWLISTFSLGKDAKGFEHEWQQRPPEERRQLRIYSPDTLIALLVSAKLVVGADTLQFDRNRFKAADEAYLLLTQDGEFWALPIIDPASGIRSAALLFRADTGEQIFTQAILDRISSTDTSVALPWISETTELAGTATKLRSELESIVRVPMADHWADYRPARPEDFVGREAAQATIFRFLDAVRAGTTSTRLLALKGPSGWGKSSSLLKIASRAGNVRNRRKYFVFAVDSRAAITRRFPELAVATAIKEAVKNGFISEQPAILEFGSASSLFSANVMDTINDELRKSNKVVCIFFDQFEELLYKADLVDVFDEMRRICSSLEEAQSNIVIGFSWKTDGVIPTEHSAYHMWHALSDRRFEIELAPFSEAEVGLAINRFAKELGYPLIPQLRRVLQDHCQGFPWLLKKLCVHVLQLSRAGTEQADILTSSLNIQTLFKRDLEALSSTEIACLKQIATESPAEFFKISQNFGDEVVARLVDKRLIIRSGTRLTLYWDIFRDYLLTEKIPYIPVTYIPQANFNRHIKALAYMMGKHHLSYGDLAKAMNLGMGATDNLVRDLVNLGHVEANRKENLVYPAFSDEQRAIEITFSFWRSHEVVRHLLSTRPNGETFSEGDFQTVYRGANKRSEIGEDTVHAYSQRILRWLIGIGLVQQRGEAFVLLDALRSPVTSLESIAKKTRHSLFLGEAPPQNVISAFSEIRNGLLGRRDIEARHGRNTCYALINLGLLTVDGHPKVGRRSEPIEEIVRKHAIASATLTFVCALDFHNMSGLELGEQLSVQLRTGWARASKQRYGSALKQWAAWAIKRTEPDLFCTADARTSI</sequence>
<dbReference type="GO" id="GO:0009307">
    <property type="term" value="P:DNA restriction-modification system"/>
    <property type="evidence" value="ECO:0007669"/>
    <property type="project" value="InterPro"/>
</dbReference>
<evidence type="ECO:0000313" key="4">
    <source>
        <dbReference type="Proteomes" id="UP000239772"/>
    </source>
</evidence>
<dbReference type="OrthoDB" id="7822037at2"/>
<evidence type="ECO:0000313" key="3">
    <source>
        <dbReference type="EMBL" id="PSC03316.1"/>
    </source>
</evidence>
<dbReference type="GO" id="GO:0004519">
    <property type="term" value="F:endonuclease activity"/>
    <property type="evidence" value="ECO:0007669"/>
    <property type="project" value="InterPro"/>
</dbReference>
<dbReference type="AlphaFoldDB" id="A0A2T1HNV6"/>
<feature type="domain" description="Restriction endonuclease type IV Mrr" evidence="1">
    <location>
        <begin position="23"/>
        <end position="110"/>
    </location>
</feature>
<name>A0A2T1HNV6_9HYPH</name>
<dbReference type="SUPFAM" id="SSF52980">
    <property type="entry name" value="Restriction endonuclease-like"/>
    <property type="match status" value="1"/>
</dbReference>
<dbReference type="Gene3D" id="3.40.50.300">
    <property type="entry name" value="P-loop containing nucleotide triphosphate hydrolases"/>
    <property type="match status" value="1"/>
</dbReference>
<protein>
    <submittedName>
        <fullName evidence="3">Uncharacterized protein</fullName>
    </submittedName>
</protein>
<dbReference type="Proteomes" id="UP000239772">
    <property type="component" value="Unassembled WGS sequence"/>
</dbReference>
<dbReference type="EMBL" id="PVZS01000027">
    <property type="protein sequence ID" value="PSC03316.1"/>
    <property type="molecule type" value="Genomic_DNA"/>
</dbReference>
<dbReference type="RefSeq" id="WP_106338955.1">
    <property type="nucleotide sequence ID" value="NZ_PVZS01000027.1"/>
</dbReference>
<accession>A0A2T1HNV6</accession>
<organism evidence="3 4">
    <name type="scientific">Alsobacter soli</name>
    <dbReference type="NCBI Taxonomy" id="2109933"/>
    <lineage>
        <taxon>Bacteria</taxon>
        <taxon>Pseudomonadati</taxon>
        <taxon>Pseudomonadota</taxon>
        <taxon>Alphaproteobacteria</taxon>
        <taxon>Hyphomicrobiales</taxon>
        <taxon>Alsobacteraceae</taxon>
        <taxon>Alsobacter</taxon>
    </lineage>
</organism>